<dbReference type="PANTHER" id="PTHR23531:SF1">
    <property type="entry name" value="QUINOLENE RESISTANCE PROTEIN NORA"/>
    <property type="match status" value="1"/>
</dbReference>
<evidence type="ECO:0000256" key="5">
    <source>
        <dbReference type="SAM" id="Phobius"/>
    </source>
</evidence>
<dbReference type="OrthoDB" id="8046314at2"/>
<name>A0A443ZUC5_9PSED</name>
<reference evidence="6 7" key="1">
    <citation type="submission" date="2018-06" db="EMBL/GenBank/DDBJ databases">
        <title>Bacteria isolated from soil of Wuhan.</title>
        <authorList>
            <person name="Wei X."/>
            <person name="Chunhua H."/>
        </authorList>
    </citation>
    <scope>NUCLEOTIDE SEQUENCE [LARGE SCALE GENOMIC DNA]</scope>
    <source>
        <strain evidence="7">xwS2</strain>
    </source>
</reference>
<protein>
    <submittedName>
        <fullName evidence="6">MFS transporter</fullName>
    </submittedName>
</protein>
<accession>A0A443ZUC5</accession>
<sequence length="398" mass="41098">MSAPRTENAGQGFGLLCLASYLLSLSYGSTFLLSLLVSSRGGNEQDAGQIISLAMLSTVVAVLGSGHLADRLGSARAIALSALCLVGACLGFALVPGTGGGLMLCGLVLGLGWGAFYTLGPILVAERVDAQRRTHSFALLSGSMMSGIGSGPLVGKLASFFALPVQTAFYTAALAALIGLVIFNHLARQQRPASSRVSISRRASILVLGSKARWPILMVGLGGAIFGGLGSFQTSYAAGRGLDYSLFFIGFMSAAISCRLLIAGWVVKCDAYRASCLLSGFIVLAVVALGWQVQGNLGYLLAAALLGVGYGLNYSVINGLAANQAPLGHTPQALLLFSLSYFLGVFGFPWLAGHLIVSGGTEAMMVCLLVVALLNWAISLSRLLGRRLGKTSGIIDPG</sequence>
<feature type="transmembrane region" description="Helical" evidence="5">
    <location>
        <begin position="101"/>
        <end position="125"/>
    </location>
</feature>
<feature type="transmembrane region" description="Helical" evidence="5">
    <location>
        <begin position="214"/>
        <end position="232"/>
    </location>
</feature>
<organism evidence="6 7">
    <name type="scientific">Pseudomonas alkylphenolica</name>
    <dbReference type="NCBI Taxonomy" id="237609"/>
    <lineage>
        <taxon>Bacteria</taxon>
        <taxon>Pseudomonadati</taxon>
        <taxon>Pseudomonadota</taxon>
        <taxon>Gammaproteobacteria</taxon>
        <taxon>Pseudomonadales</taxon>
        <taxon>Pseudomonadaceae</taxon>
        <taxon>Pseudomonas</taxon>
    </lineage>
</organism>
<feature type="transmembrane region" description="Helical" evidence="5">
    <location>
        <begin position="168"/>
        <end position="187"/>
    </location>
</feature>
<dbReference type="AlphaFoldDB" id="A0A443ZUC5"/>
<dbReference type="SUPFAM" id="SSF103473">
    <property type="entry name" value="MFS general substrate transporter"/>
    <property type="match status" value="1"/>
</dbReference>
<evidence type="ECO:0000256" key="4">
    <source>
        <dbReference type="ARBA" id="ARBA00023136"/>
    </source>
</evidence>
<proteinExistence type="predicted"/>
<dbReference type="Pfam" id="PF07690">
    <property type="entry name" value="MFS_1"/>
    <property type="match status" value="1"/>
</dbReference>
<evidence type="ECO:0000256" key="1">
    <source>
        <dbReference type="ARBA" id="ARBA00004141"/>
    </source>
</evidence>
<dbReference type="RefSeq" id="WP_128323290.1">
    <property type="nucleotide sequence ID" value="NZ_QJRG01000039.1"/>
</dbReference>
<feature type="transmembrane region" description="Helical" evidence="5">
    <location>
        <begin position="77"/>
        <end position="95"/>
    </location>
</feature>
<evidence type="ECO:0000313" key="7">
    <source>
        <dbReference type="Proteomes" id="UP000288983"/>
    </source>
</evidence>
<evidence type="ECO:0000256" key="2">
    <source>
        <dbReference type="ARBA" id="ARBA00022692"/>
    </source>
</evidence>
<dbReference type="PANTHER" id="PTHR23531">
    <property type="entry name" value="QUINOLENE RESISTANCE PROTEIN NORA"/>
    <property type="match status" value="1"/>
</dbReference>
<keyword evidence="4 5" id="KW-0472">Membrane</keyword>
<dbReference type="Proteomes" id="UP000288983">
    <property type="component" value="Unassembled WGS sequence"/>
</dbReference>
<evidence type="ECO:0000313" key="6">
    <source>
        <dbReference type="EMBL" id="RWU23557.1"/>
    </source>
</evidence>
<feature type="transmembrane region" description="Helical" evidence="5">
    <location>
        <begin position="12"/>
        <end position="35"/>
    </location>
</feature>
<feature type="transmembrane region" description="Helical" evidence="5">
    <location>
        <begin position="47"/>
        <end position="65"/>
    </location>
</feature>
<feature type="transmembrane region" description="Helical" evidence="5">
    <location>
        <begin position="333"/>
        <end position="357"/>
    </location>
</feature>
<feature type="transmembrane region" description="Helical" evidence="5">
    <location>
        <begin position="274"/>
        <end position="293"/>
    </location>
</feature>
<keyword evidence="2 5" id="KW-0812">Transmembrane</keyword>
<evidence type="ECO:0000256" key="3">
    <source>
        <dbReference type="ARBA" id="ARBA00022989"/>
    </source>
</evidence>
<dbReference type="Gene3D" id="1.20.1250.20">
    <property type="entry name" value="MFS general substrate transporter like domains"/>
    <property type="match status" value="1"/>
</dbReference>
<dbReference type="GO" id="GO:0016020">
    <property type="term" value="C:membrane"/>
    <property type="evidence" value="ECO:0007669"/>
    <property type="project" value="UniProtKB-SubCell"/>
</dbReference>
<comment type="subcellular location">
    <subcellularLocation>
        <location evidence="1">Membrane</location>
        <topology evidence="1">Multi-pass membrane protein</topology>
    </subcellularLocation>
</comment>
<feature type="transmembrane region" description="Helical" evidence="5">
    <location>
        <begin position="363"/>
        <end position="384"/>
    </location>
</feature>
<dbReference type="STRING" id="237609.PSAKL28_02980"/>
<keyword evidence="3 5" id="KW-1133">Transmembrane helix</keyword>
<feature type="transmembrane region" description="Helical" evidence="5">
    <location>
        <begin position="137"/>
        <end position="162"/>
    </location>
</feature>
<dbReference type="InterPro" id="IPR052714">
    <property type="entry name" value="MFS_Exporter"/>
</dbReference>
<dbReference type="InterPro" id="IPR005829">
    <property type="entry name" value="Sugar_transporter_CS"/>
</dbReference>
<dbReference type="EMBL" id="QJRG01000039">
    <property type="protein sequence ID" value="RWU23557.1"/>
    <property type="molecule type" value="Genomic_DNA"/>
</dbReference>
<feature type="transmembrane region" description="Helical" evidence="5">
    <location>
        <begin position="299"/>
        <end position="321"/>
    </location>
</feature>
<comment type="caution">
    <text evidence="6">The sequence shown here is derived from an EMBL/GenBank/DDBJ whole genome shotgun (WGS) entry which is preliminary data.</text>
</comment>
<dbReference type="InterPro" id="IPR011701">
    <property type="entry name" value="MFS"/>
</dbReference>
<feature type="transmembrane region" description="Helical" evidence="5">
    <location>
        <begin position="244"/>
        <end position="267"/>
    </location>
</feature>
<gene>
    <name evidence="6" type="ORF">DM813_10395</name>
</gene>
<dbReference type="PROSITE" id="PS00217">
    <property type="entry name" value="SUGAR_TRANSPORT_2"/>
    <property type="match status" value="1"/>
</dbReference>
<dbReference type="InterPro" id="IPR036259">
    <property type="entry name" value="MFS_trans_sf"/>
</dbReference>
<dbReference type="GO" id="GO:0022857">
    <property type="term" value="F:transmembrane transporter activity"/>
    <property type="evidence" value="ECO:0007669"/>
    <property type="project" value="InterPro"/>
</dbReference>